<organism evidence="4 5">
    <name type="scientific">Megaselia scalaris</name>
    <name type="common">Humpbacked fly</name>
    <name type="synonym">Phora scalaris</name>
    <dbReference type="NCBI Taxonomy" id="36166"/>
    <lineage>
        <taxon>Eukaryota</taxon>
        <taxon>Metazoa</taxon>
        <taxon>Ecdysozoa</taxon>
        <taxon>Arthropoda</taxon>
        <taxon>Hexapoda</taxon>
        <taxon>Insecta</taxon>
        <taxon>Pterygota</taxon>
        <taxon>Neoptera</taxon>
        <taxon>Endopterygota</taxon>
        <taxon>Diptera</taxon>
        <taxon>Brachycera</taxon>
        <taxon>Muscomorpha</taxon>
        <taxon>Platypezoidea</taxon>
        <taxon>Phoridae</taxon>
        <taxon>Megaseliini</taxon>
        <taxon>Megaselia</taxon>
    </lineage>
</organism>
<feature type="domain" description="Glycylpeptide N-tetradecanoyltransferase C-terminal" evidence="3">
    <location>
        <begin position="67"/>
        <end position="151"/>
    </location>
</feature>
<dbReference type="EC" id="2.3.1.97" evidence="1"/>
<dbReference type="Proteomes" id="UP000015102">
    <property type="component" value="Unassembled WGS sequence"/>
</dbReference>
<dbReference type="InterPro" id="IPR000903">
    <property type="entry name" value="NMT"/>
</dbReference>
<comment type="function">
    <text evidence="1">Adds a myristoyl group to the N-terminal glycine residue of certain cellular proteins.</text>
</comment>
<keyword evidence="1" id="KW-0012">Acyltransferase</keyword>
<dbReference type="AlphaFoldDB" id="T1GD15"/>
<proteinExistence type="inferred from homology"/>
<comment type="similarity">
    <text evidence="2">Belongs to the NMT family.</text>
</comment>
<name>T1GD15_MEGSC</name>
<dbReference type="GO" id="GO:0004379">
    <property type="term" value="F:glycylpeptide N-tetradecanoyltransferase activity"/>
    <property type="evidence" value="ECO:0007669"/>
    <property type="project" value="UniProtKB-EC"/>
</dbReference>
<dbReference type="PROSITE" id="PS00976">
    <property type="entry name" value="NMT_2"/>
    <property type="match status" value="1"/>
</dbReference>
<dbReference type="OMA" id="ERACNNL"/>
<dbReference type="PANTHER" id="PTHR11377:SF5">
    <property type="entry name" value="GLYCYLPEPTIDE N-TETRADECANOYLTRANSFERASE"/>
    <property type="match status" value="1"/>
</dbReference>
<sequence length="160" mass="18747">MTLQRTIKLFKLPDEPKTKGFRKIQSKDMNAAHKLLDDYLKKFKLCPVFTKEEFRHWFTPREGIIDLPSSVMQHPVHKTVRAAYSFYNVSTKTPWLELMNDALISARNIQMDVFNALDLMDNKKFLVPLKFGTGDGDLQYYLYNWKCPPMNPEDVALILM</sequence>
<comment type="catalytic activity">
    <reaction evidence="1">
        <text>N-terminal glycyl-[protein] + tetradecanoyl-CoA = N-tetradecanoylglycyl-[protein] + CoA + H(+)</text>
        <dbReference type="Rhea" id="RHEA:15521"/>
        <dbReference type="Rhea" id="RHEA-COMP:12666"/>
        <dbReference type="Rhea" id="RHEA-COMP:12667"/>
        <dbReference type="ChEBI" id="CHEBI:15378"/>
        <dbReference type="ChEBI" id="CHEBI:57287"/>
        <dbReference type="ChEBI" id="CHEBI:57385"/>
        <dbReference type="ChEBI" id="CHEBI:64723"/>
        <dbReference type="ChEBI" id="CHEBI:133050"/>
        <dbReference type="EC" id="2.3.1.97"/>
    </reaction>
</comment>
<dbReference type="PANTHER" id="PTHR11377">
    <property type="entry name" value="N-MYRISTOYL TRANSFERASE"/>
    <property type="match status" value="1"/>
</dbReference>
<evidence type="ECO:0000313" key="4">
    <source>
        <dbReference type="EnsemblMetazoa" id="MESCA001194-PA"/>
    </source>
</evidence>
<reference evidence="4" key="2">
    <citation type="submission" date="2015-06" db="UniProtKB">
        <authorList>
            <consortium name="EnsemblMetazoa"/>
        </authorList>
    </citation>
    <scope>IDENTIFICATION</scope>
</reference>
<feature type="domain" description="Glycylpeptide N-tetradecanoyltransferase C-terminal" evidence="3">
    <location>
        <begin position="1"/>
        <end position="65"/>
    </location>
</feature>
<dbReference type="SUPFAM" id="SSF55729">
    <property type="entry name" value="Acyl-CoA N-acyltransferases (Nat)"/>
    <property type="match status" value="1"/>
</dbReference>
<evidence type="ECO:0000259" key="3">
    <source>
        <dbReference type="Pfam" id="PF02799"/>
    </source>
</evidence>
<evidence type="ECO:0000256" key="2">
    <source>
        <dbReference type="RuleBase" id="RU004178"/>
    </source>
</evidence>
<keyword evidence="1" id="KW-0808">Transferase</keyword>
<dbReference type="Pfam" id="PF02799">
    <property type="entry name" value="NMT_C"/>
    <property type="match status" value="2"/>
</dbReference>
<evidence type="ECO:0000256" key="1">
    <source>
        <dbReference type="RuleBase" id="RU000586"/>
    </source>
</evidence>
<dbReference type="EMBL" id="CAQQ02043021">
    <property type="status" value="NOT_ANNOTATED_CDS"/>
    <property type="molecule type" value="Genomic_DNA"/>
</dbReference>
<protein>
    <recommendedName>
        <fullName evidence="1">Glycylpeptide N-tetradecanoyltransferase</fullName>
        <ecNumber evidence="1">2.3.1.97</ecNumber>
    </recommendedName>
</protein>
<dbReference type="HOGENOM" id="CLU_126154_0_0_1"/>
<reference evidence="5" key="1">
    <citation type="submission" date="2013-02" db="EMBL/GenBank/DDBJ databases">
        <authorList>
            <person name="Hughes D."/>
        </authorList>
    </citation>
    <scope>NUCLEOTIDE SEQUENCE</scope>
    <source>
        <strain>Durham</strain>
        <strain evidence="5">NC isolate 2 -- Noor lab</strain>
    </source>
</reference>
<accession>T1GD15</accession>
<dbReference type="InterPro" id="IPR016181">
    <property type="entry name" value="Acyl_CoA_acyltransferase"/>
</dbReference>
<dbReference type="EnsemblMetazoa" id="MESCA001194-RA">
    <property type="protein sequence ID" value="MESCA001194-PA"/>
    <property type="gene ID" value="MESCA001194"/>
</dbReference>
<keyword evidence="5" id="KW-1185">Reference proteome</keyword>
<dbReference type="GO" id="GO:0005737">
    <property type="term" value="C:cytoplasm"/>
    <property type="evidence" value="ECO:0007669"/>
    <property type="project" value="TreeGrafter"/>
</dbReference>
<dbReference type="STRING" id="36166.T1GD15"/>
<dbReference type="InterPro" id="IPR022678">
    <property type="entry name" value="NMT_CS"/>
</dbReference>
<dbReference type="InterPro" id="IPR022677">
    <property type="entry name" value="NMT_C"/>
</dbReference>
<evidence type="ECO:0000313" key="5">
    <source>
        <dbReference type="Proteomes" id="UP000015102"/>
    </source>
</evidence>
<dbReference type="Gene3D" id="3.40.630.30">
    <property type="match status" value="1"/>
</dbReference>
<dbReference type="Gene3D" id="3.40.630.170">
    <property type="match status" value="1"/>
</dbReference>